<dbReference type="GO" id="GO:0004497">
    <property type="term" value="F:monooxygenase activity"/>
    <property type="evidence" value="ECO:0007669"/>
    <property type="project" value="UniProtKB-KW"/>
</dbReference>
<feature type="binding site" description="axial binding residue" evidence="8">
    <location>
        <position position="511"/>
    </location>
    <ligand>
        <name>heme</name>
        <dbReference type="ChEBI" id="CHEBI:30413"/>
    </ligand>
    <ligandPart>
        <name>Fe</name>
        <dbReference type="ChEBI" id="CHEBI:18248"/>
    </ligandPart>
</feature>
<evidence type="ECO:0000256" key="2">
    <source>
        <dbReference type="ARBA" id="ARBA00010617"/>
    </source>
</evidence>
<dbReference type="OrthoDB" id="1470350at2759"/>
<dbReference type="PROSITE" id="PS00086">
    <property type="entry name" value="CYTOCHROME_P450"/>
    <property type="match status" value="1"/>
</dbReference>
<dbReference type="InterPro" id="IPR017972">
    <property type="entry name" value="Cyt_P450_CS"/>
</dbReference>
<dbReference type="CDD" id="cd11063">
    <property type="entry name" value="CYP52"/>
    <property type="match status" value="1"/>
</dbReference>
<dbReference type="AlphaFoldDB" id="A0A284R4W1"/>
<dbReference type="OMA" id="LNERRCH"/>
<feature type="transmembrane region" description="Helical" evidence="10">
    <location>
        <begin position="45"/>
        <end position="65"/>
    </location>
</feature>
<evidence type="ECO:0000256" key="7">
    <source>
        <dbReference type="ARBA" id="ARBA00023033"/>
    </source>
</evidence>
<evidence type="ECO:0000256" key="9">
    <source>
        <dbReference type="RuleBase" id="RU000461"/>
    </source>
</evidence>
<dbReference type="EMBL" id="FUEG01000004">
    <property type="protein sequence ID" value="SJL03745.1"/>
    <property type="molecule type" value="Genomic_DNA"/>
</dbReference>
<keyword evidence="12" id="KW-1185">Reference proteome</keyword>
<dbReference type="GO" id="GO:0020037">
    <property type="term" value="F:heme binding"/>
    <property type="evidence" value="ECO:0007669"/>
    <property type="project" value="InterPro"/>
</dbReference>
<evidence type="ECO:0000256" key="1">
    <source>
        <dbReference type="ARBA" id="ARBA00001971"/>
    </source>
</evidence>
<protein>
    <recommendedName>
        <fullName evidence="13">Cytochrome P450</fullName>
    </recommendedName>
</protein>
<evidence type="ECO:0008006" key="13">
    <source>
        <dbReference type="Google" id="ProtNLM"/>
    </source>
</evidence>
<reference evidence="12" key="1">
    <citation type="journal article" date="2017" name="Nat. Ecol. Evol.">
        <title>Genome expansion and lineage-specific genetic innovations in the forest pathogenic fungi Armillaria.</title>
        <authorList>
            <person name="Sipos G."/>
            <person name="Prasanna A.N."/>
            <person name="Walter M.C."/>
            <person name="O'Connor E."/>
            <person name="Balint B."/>
            <person name="Krizsan K."/>
            <person name="Kiss B."/>
            <person name="Hess J."/>
            <person name="Varga T."/>
            <person name="Slot J."/>
            <person name="Riley R."/>
            <person name="Boka B."/>
            <person name="Rigling D."/>
            <person name="Barry K."/>
            <person name="Lee J."/>
            <person name="Mihaltcheva S."/>
            <person name="LaButti K."/>
            <person name="Lipzen A."/>
            <person name="Waldron R."/>
            <person name="Moloney N.M."/>
            <person name="Sperisen C."/>
            <person name="Kredics L."/>
            <person name="Vagvoelgyi C."/>
            <person name="Patrignani A."/>
            <person name="Fitzpatrick D."/>
            <person name="Nagy I."/>
            <person name="Doyle S."/>
            <person name="Anderson J.B."/>
            <person name="Grigoriev I.V."/>
            <person name="Gueldener U."/>
            <person name="Muensterkoetter M."/>
            <person name="Nagy L.G."/>
        </authorList>
    </citation>
    <scope>NUCLEOTIDE SEQUENCE [LARGE SCALE GENOMIC DNA]</scope>
    <source>
        <strain evidence="12">C18/9</strain>
    </source>
</reference>
<organism evidence="11 12">
    <name type="scientific">Armillaria ostoyae</name>
    <name type="common">Armillaria root rot fungus</name>
    <dbReference type="NCBI Taxonomy" id="47428"/>
    <lineage>
        <taxon>Eukaryota</taxon>
        <taxon>Fungi</taxon>
        <taxon>Dikarya</taxon>
        <taxon>Basidiomycota</taxon>
        <taxon>Agaricomycotina</taxon>
        <taxon>Agaricomycetes</taxon>
        <taxon>Agaricomycetidae</taxon>
        <taxon>Agaricales</taxon>
        <taxon>Marasmiineae</taxon>
        <taxon>Physalacriaceae</taxon>
        <taxon>Armillaria</taxon>
    </lineage>
</organism>
<evidence type="ECO:0000313" key="11">
    <source>
        <dbReference type="EMBL" id="SJL03745.1"/>
    </source>
</evidence>
<keyword evidence="3 8" id="KW-0349">Heme</keyword>
<keyword evidence="10" id="KW-1133">Transmembrane helix</keyword>
<sequence length="595" mass="67380">MAIFQPTPGIVYLFRTVTTVVILPCSAFWALQAGLRQFEVILPPWLYLVTPFLSQLIIGIFWNLLSRFFTLRDVAAKGAIMMPSVQETSLSIVRSMLHSFKNGYPAERFQKWSEEYGNTFSFSLFGETRMVTMEPSHVKAILATQFQDFQKGPGTYAMFESLLGAGVFNSDGDMWKFHRNMTRPLFNKDRISDFDNFERHAAGTIAQIKTRLREGYPVDFQDVVARFTLDSATEYLFGKDVNSMSAGLPYPAGSPLADHPHFVNHPSNAFVKAFAKGQEQSAVRLQGGRTWPLREFWVDAVKPSRKVVDEFVQPMLAEALEKKAKGVKASSSEKDIGENMSLLDRLVENTDNTKDIQDELLNILVAGRDTTASLLTFAVYMMCEHPDMATRLRSEILTKVGARRPTYEDIRDMKYLRAFLNETLRLYPPVPGNSRTAKVATTLPNKGSAPYYVPKDTRVVYSVFLMHRRTDLWGPDALEFDPDRFLDSRLHQYLTPNPFIFVPFNAGPRICLGQQFAYNEASYYLIRLLQTFSSFSLAMDAQPAEGTPPASWVKSSGTTKGRDKIMFGLHLTMYAKAGMWVRMEEVKDNDLEAAI</sequence>
<dbReference type="InterPro" id="IPR001128">
    <property type="entry name" value="Cyt_P450"/>
</dbReference>
<evidence type="ECO:0000256" key="5">
    <source>
        <dbReference type="ARBA" id="ARBA00023002"/>
    </source>
</evidence>
<comment type="similarity">
    <text evidence="2 9">Belongs to the cytochrome P450 family.</text>
</comment>
<keyword evidence="6 8" id="KW-0408">Iron</keyword>
<dbReference type="PRINTS" id="PR00385">
    <property type="entry name" value="P450"/>
</dbReference>
<feature type="transmembrane region" description="Helical" evidence="10">
    <location>
        <begin position="12"/>
        <end position="33"/>
    </location>
</feature>
<dbReference type="InterPro" id="IPR002401">
    <property type="entry name" value="Cyt_P450_E_grp-I"/>
</dbReference>
<keyword evidence="7 9" id="KW-0503">Monooxygenase</keyword>
<dbReference type="InterPro" id="IPR036396">
    <property type="entry name" value="Cyt_P450_sf"/>
</dbReference>
<dbReference type="Proteomes" id="UP000219338">
    <property type="component" value="Unassembled WGS sequence"/>
</dbReference>
<dbReference type="Gene3D" id="1.10.630.10">
    <property type="entry name" value="Cytochrome P450"/>
    <property type="match status" value="1"/>
</dbReference>
<dbReference type="PRINTS" id="PR00463">
    <property type="entry name" value="EP450I"/>
</dbReference>
<dbReference type="SUPFAM" id="SSF48264">
    <property type="entry name" value="Cytochrome P450"/>
    <property type="match status" value="1"/>
</dbReference>
<comment type="cofactor">
    <cofactor evidence="1 8">
        <name>heme</name>
        <dbReference type="ChEBI" id="CHEBI:30413"/>
    </cofactor>
</comment>
<keyword evidence="5 9" id="KW-0560">Oxidoreductase</keyword>
<dbReference type="GO" id="GO:0016705">
    <property type="term" value="F:oxidoreductase activity, acting on paired donors, with incorporation or reduction of molecular oxygen"/>
    <property type="evidence" value="ECO:0007669"/>
    <property type="project" value="InterPro"/>
</dbReference>
<evidence type="ECO:0000313" key="12">
    <source>
        <dbReference type="Proteomes" id="UP000219338"/>
    </source>
</evidence>
<name>A0A284R4W1_ARMOS</name>
<keyword evidence="4 8" id="KW-0479">Metal-binding</keyword>
<evidence type="ECO:0000256" key="6">
    <source>
        <dbReference type="ARBA" id="ARBA00023004"/>
    </source>
</evidence>
<dbReference type="Pfam" id="PF00067">
    <property type="entry name" value="p450"/>
    <property type="match status" value="1"/>
</dbReference>
<dbReference type="PANTHER" id="PTHR24287">
    <property type="entry name" value="P450, PUTATIVE (EUROFUNG)-RELATED"/>
    <property type="match status" value="1"/>
</dbReference>
<keyword evidence="10" id="KW-0472">Membrane</keyword>
<dbReference type="InterPro" id="IPR047146">
    <property type="entry name" value="Cyt_P450_E_CYP52_fungi"/>
</dbReference>
<proteinExistence type="inferred from homology"/>
<evidence type="ECO:0000256" key="8">
    <source>
        <dbReference type="PIRSR" id="PIRSR602401-1"/>
    </source>
</evidence>
<dbReference type="PANTHER" id="PTHR24287:SF1">
    <property type="entry name" value="P450, PUTATIVE (EUROFUNG)-RELATED"/>
    <property type="match status" value="1"/>
</dbReference>
<evidence type="ECO:0000256" key="10">
    <source>
        <dbReference type="SAM" id="Phobius"/>
    </source>
</evidence>
<dbReference type="GO" id="GO:0005506">
    <property type="term" value="F:iron ion binding"/>
    <property type="evidence" value="ECO:0007669"/>
    <property type="project" value="InterPro"/>
</dbReference>
<dbReference type="STRING" id="47428.A0A284R4W1"/>
<evidence type="ECO:0000256" key="3">
    <source>
        <dbReference type="ARBA" id="ARBA00022617"/>
    </source>
</evidence>
<evidence type="ECO:0000256" key="4">
    <source>
        <dbReference type="ARBA" id="ARBA00022723"/>
    </source>
</evidence>
<accession>A0A284R4W1</accession>
<gene>
    <name evidence="11" type="ORF">ARMOST_07102</name>
</gene>
<keyword evidence="10" id="KW-0812">Transmembrane</keyword>